<dbReference type="AlphaFoldDB" id="A0A645J4U7"/>
<name>A0A645J4U7_9ZZZZ</name>
<sequence length="127" mass="13908">MADAKPAKIVYHLRRFAAQLVLEADPADQLAIDRHIDHAHSFGLAFLVGRHMNALALDISGTADQTVIAVQLGRNAFAGNFLEVFRLAQFKPGLASQFDQRQGGRVVAEAFASCRVSQQHRRGEVIS</sequence>
<proteinExistence type="predicted"/>
<protein>
    <submittedName>
        <fullName evidence="1">Uncharacterized protein</fullName>
    </submittedName>
</protein>
<accession>A0A645J4U7</accession>
<gene>
    <name evidence="1" type="ORF">SDC9_202173</name>
</gene>
<organism evidence="1">
    <name type="scientific">bioreactor metagenome</name>
    <dbReference type="NCBI Taxonomy" id="1076179"/>
    <lineage>
        <taxon>unclassified sequences</taxon>
        <taxon>metagenomes</taxon>
        <taxon>ecological metagenomes</taxon>
    </lineage>
</organism>
<comment type="caution">
    <text evidence="1">The sequence shown here is derived from an EMBL/GenBank/DDBJ whole genome shotgun (WGS) entry which is preliminary data.</text>
</comment>
<dbReference type="EMBL" id="VSSQ01122789">
    <property type="protein sequence ID" value="MPN54503.1"/>
    <property type="molecule type" value="Genomic_DNA"/>
</dbReference>
<reference evidence="1" key="1">
    <citation type="submission" date="2019-08" db="EMBL/GenBank/DDBJ databases">
        <authorList>
            <person name="Kucharzyk K."/>
            <person name="Murdoch R.W."/>
            <person name="Higgins S."/>
            <person name="Loffler F."/>
        </authorList>
    </citation>
    <scope>NUCLEOTIDE SEQUENCE</scope>
</reference>
<evidence type="ECO:0000313" key="1">
    <source>
        <dbReference type="EMBL" id="MPN54503.1"/>
    </source>
</evidence>